<feature type="region of interest" description="Disordered" evidence="1">
    <location>
        <begin position="1"/>
        <end position="32"/>
    </location>
</feature>
<accession>A0ABQ7XCV9</accession>
<dbReference type="Proteomes" id="UP000824890">
    <property type="component" value="Unassembled WGS sequence"/>
</dbReference>
<comment type="caution">
    <text evidence="2">The sequence shown here is derived from an EMBL/GenBank/DDBJ whole genome shotgun (WGS) entry which is preliminary data.</text>
</comment>
<gene>
    <name evidence="2" type="ORF">HID58_093605</name>
</gene>
<proteinExistence type="predicted"/>
<evidence type="ECO:0000313" key="2">
    <source>
        <dbReference type="EMBL" id="KAH0852928.1"/>
    </source>
</evidence>
<reference evidence="2 3" key="1">
    <citation type="submission" date="2021-05" db="EMBL/GenBank/DDBJ databases">
        <title>Genome Assembly of Synthetic Allotetraploid Brassica napus Reveals Homoeologous Exchanges between Subgenomes.</title>
        <authorList>
            <person name="Davis J.T."/>
        </authorList>
    </citation>
    <scope>NUCLEOTIDE SEQUENCE [LARGE SCALE GENOMIC DNA]</scope>
    <source>
        <strain evidence="3">cv. Da-Ae</strain>
        <tissue evidence="2">Seedling</tissue>
    </source>
</reference>
<feature type="compositionally biased region" description="Polar residues" evidence="1">
    <location>
        <begin position="1"/>
        <end position="16"/>
    </location>
</feature>
<evidence type="ECO:0000313" key="3">
    <source>
        <dbReference type="Proteomes" id="UP000824890"/>
    </source>
</evidence>
<dbReference type="EMBL" id="JAGKQM010000933">
    <property type="protein sequence ID" value="KAH0852928.1"/>
    <property type="molecule type" value="Genomic_DNA"/>
</dbReference>
<organism evidence="2 3">
    <name type="scientific">Brassica napus</name>
    <name type="common">Rape</name>
    <dbReference type="NCBI Taxonomy" id="3708"/>
    <lineage>
        <taxon>Eukaryota</taxon>
        <taxon>Viridiplantae</taxon>
        <taxon>Streptophyta</taxon>
        <taxon>Embryophyta</taxon>
        <taxon>Tracheophyta</taxon>
        <taxon>Spermatophyta</taxon>
        <taxon>Magnoliopsida</taxon>
        <taxon>eudicotyledons</taxon>
        <taxon>Gunneridae</taxon>
        <taxon>Pentapetalae</taxon>
        <taxon>rosids</taxon>
        <taxon>malvids</taxon>
        <taxon>Brassicales</taxon>
        <taxon>Brassicaceae</taxon>
        <taxon>Brassiceae</taxon>
        <taxon>Brassica</taxon>
    </lineage>
</organism>
<protein>
    <submittedName>
        <fullName evidence="2">Uncharacterized protein</fullName>
    </submittedName>
</protein>
<sequence>MKTCQSQSPPSSSGRNQSRDTAELRPSAKKNQ</sequence>
<keyword evidence="3" id="KW-1185">Reference proteome</keyword>
<evidence type="ECO:0000256" key="1">
    <source>
        <dbReference type="SAM" id="MobiDB-lite"/>
    </source>
</evidence>
<name>A0ABQ7XCV9_BRANA</name>